<evidence type="ECO:0000313" key="2">
    <source>
        <dbReference type="Proteomes" id="UP001528823"/>
    </source>
</evidence>
<sequence length="152" mass="16836">MNAEVRLRIKALLNMLGMGDVELPNEPVVSLSIDDKLTINIGMTDNSQIITFFSSVGKLVEGDFLQAKQLLSNNLFNAQFPPMLTAIDDMSNDIILWTQLNLGNTDDAELFQLLEAYINKVEEQVQTVETGNEPSLEQSQAPTMNTTFGVKV</sequence>
<dbReference type="Gene3D" id="3.30.1460.10">
    <property type="match status" value="1"/>
</dbReference>
<keyword evidence="2" id="KW-1185">Reference proteome</keyword>
<dbReference type="CDD" id="cd16364">
    <property type="entry name" value="T3SC_I-like"/>
    <property type="match status" value="1"/>
</dbReference>
<dbReference type="Proteomes" id="UP001528823">
    <property type="component" value="Unassembled WGS sequence"/>
</dbReference>
<dbReference type="RefSeq" id="WP_274690989.1">
    <property type="nucleotide sequence ID" value="NZ_JAPMOU010000040.1"/>
</dbReference>
<evidence type="ECO:0000313" key="1">
    <source>
        <dbReference type="EMBL" id="MDE1464664.1"/>
    </source>
</evidence>
<proteinExistence type="predicted"/>
<reference evidence="1 2" key="1">
    <citation type="submission" date="2022-11" db="EMBL/GenBank/DDBJ databases">
        <title>Spartinivicinus poritis sp. nov., isolated from scleractinian coral Porites lutea.</title>
        <authorList>
            <person name="Zhang G."/>
            <person name="Cai L."/>
            <person name="Wei Q."/>
        </authorList>
    </citation>
    <scope>NUCLEOTIDE SEQUENCE [LARGE SCALE GENOMIC DNA]</scope>
    <source>
        <strain evidence="1 2">A2-2</strain>
    </source>
</reference>
<dbReference type="SUPFAM" id="SSF69635">
    <property type="entry name" value="Type III secretory system chaperone-like"/>
    <property type="match status" value="1"/>
</dbReference>
<name>A0ABT5UE57_9GAMM</name>
<accession>A0ABT5UE57</accession>
<dbReference type="InterPro" id="IPR010261">
    <property type="entry name" value="Tir_chaperone"/>
</dbReference>
<protein>
    <submittedName>
        <fullName evidence="1">Type III secretion system chaperone</fullName>
    </submittedName>
</protein>
<dbReference type="Pfam" id="PF05932">
    <property type="entry name" value="CesT"/>
    <property type="match status" value="1"/>
</dbReference>
<dbReference type="EMBL" id="JAPMOU010000040">
    <property type="protein sequence ID" value="MDE1464664.1"/>
    <property type="molecule type" value="Genomic_DNA"/>
</dbReference>
<gene>
    <name evidence="1" type="ORF">ORQ98_22110</name>
</gene>
<comment type="caution">
    <text evidence="1">The sequence shown here is derived from an EMBL/GenBank/DDBJ whole genome shotgun (WGS) entry which is preliminary data.</text>
</comment>
<organism evidence="1 2">
    <name type="scientific">Spartinivicinus poritis</name>
    <dbReference type="NCBI Taxonomy" id="2994640"/>
    <lineage>
        <taxon>Bacteria</taxon>
        <taxon>Pseudomonadati</taxon>
        <taxon>Pseudomonadota</taxon>
        <taxon>Gammaproteobacteria</taxon>
        <taxon>Oceanospirillales</taxon>
        <taxon>Zooshikellaceae</taxon>
        <taxon>Spartinivicinus</taxon>
    </lineage>
</organism>